<evidence type="ECO:0000256" key="7">
    <source>
        <dbReference type="RuleBase" id="RU003956"/>
    </source>
</evidence>
<dbReference type="GO" id="GO:0015976">
    <property type="term" value="P:carbon utilization"/>
    <property type="evidence" value="ECO:0007669"/>
    <property type="project" value="InterPro"/>
</dbReference>
<comment type="caution">
    <text evidence="8">The sequence shown here is derived from an EMBL/GenBank/DDBJ whole genome shotgun (WGS) entry which is preliminary data.</text>
</comment>
<comment type="function">
    <text evidence="7">Reversible hydration of carbon dioxide.</text>
</comment>
<dbReference type="AlphaFoldDB" id="A0A158SXC6"/>
<keyword evidence="2 6" id="KW-0479">Metal-binding</keyword>
<evidence type="ECO:0000256" key="6">
    <source>
        <dbReference type="PIRSR" id="PIRSR601765-1"/>
    </source>
</evidence>
<dbReference type="FunFam" id="3.40.1050.10:FF:000001">
    <property type="entry name" value="Carbonic anhydrase"/>
    <property type="match status" value="1"/>
</dbReference>
<dbReference type="PANTHER" id="PTHR11002:SF76">
    <property type="entry name" value="CARBONIC ANHYDRASE"/>
    <property type="match status" value="1"/>
</dbReference>
<dbReference type="Proteomes" id="UP000050700">
    <property type="component" value="Unassembled WGS sequence"/>
</dbReference>
<sequence>MTALTPKCGQFFQNFKESKMDKIKQLFANNYSWAQRMKEENSTYFKELADHQTPHYLWIGCSDSRVSAEKLTNLEPGELFVHRNVANQVIHTDFNCLSVVQYAVDVLKIEHIIICGHTNCGGIHAAMADKDLGLINNWLLHIRDIWFKHGHLLGKLSPEKRADMLTKINVAEQVYNLGQTSIVKSAWERGQKLSLHGWVYDVNDGFLVDQGVMATSRETLEISYRNAIARLSILDEENILKKDHLENT</sequence>
<comment type="catalytic activity">
    <reaction evidence="5 7">
        <text>hydrogencarbonate + H(+) = CO2 + H2O</text>
        <dbReference type="Rhea" id="RHEA:10748"/>
        <dbReference type="ChEBI" id="CHEBI:15377"/>
        <dbReference type="ChEBI" id="CHEBI:15378"/>
        <dbReference type="ChEBI" id="CHEBI:16526"/>
        <dbReference type="ChEBI" id="CHEBI:17544"/>
        <dbReference type="EC" id="4.2.1.1"/>
    </reaction>
</comment>
<evidence type="ECO:0000313" key="8">
    <source>
        <dbReference type="EMBL" id="KIS35520.1"/>
    </source>
</evidence>
<reference evidence="8 9" key="1">
    <citation type="submission" date="2014-05" db="EMBL/GenBank/DDBJ databases">
        <title>Methylome analysis of the phasevarions of Haemophilus influenzae.</title>
        <authorList>
            <person name="Atack J.M."/>
            <person name="Fox K.L."/>
            <person name="Power P.M."/>
            <person name="Clark T."/>
            <person name="Jurcisek J."/>
            <person name="Korlach J."/>
            <person name="Bakaletz L.O."/>
            <person name="Jennings M.P."/>
        </authorList>
    </citation>
    <scope>NUCLEOTIDE SEQUENCE [LARGE SCALE GENOMIC DNA]</scope>
    <source>
        <strain evidence="8 9">1209</strain>
    </source>
</reference>
<dbReference type="Gene3D" id="3.40.1050.10">
    <property type="entry name" value="Carbonic anhydrase"/>
    <property type="match status" value="1"/>
</dbReference>
<feature type="binding site" evidence="6">
    <location>
        <position position="61"/>
    </location>
    <ligand>
        <name>Zn(2+)</name>
        <dbReference type="ChEBI" id="CHEBI:29105"/>
    </ligand>
</feature>
<dbReference type="EMBL" id="JMQP01000002">
    <property type="protein sequence ID" value="KIS35520.1"/>
    <property type="molecule type" value="Genomic_DNA"/>
</dbReference>
<evidence type="ECO:0000313" key="9">
    <source>
        <dbReference type="Proteomes" id="UP000050700"/>
    </source>
</evidence>
<gene>
    <name evidence="8" type="primary">can</name>
    <name evidence="8" type="ORF">NTHI1209_01127</name>
</gene>
<dbReference type="PATRIC" id="fig|727.582.peg.1034"/>
<dbReference type="Pfam" id="PF00484">
    <property type="entry name" value="Pro_CA"/>
    <property type="match status" value="1"/>
</dbReference>
<dbReference type="SMART" id="SM00947">
    <property type="entry name" value="Pro_CA"/>
    <property type="match status" value="1"/>
</dbReference>
<feature type="binding site" evidence="6">
    <location>
        <position position="63"/>
    </location>
    <ligand>
        <name>Zn(2+)</name>
        <dbReference type="ChEBI" id="CHEBI:29105"/>
    </ligand>
</feature>
<comment type="similarity">
    <text evidence="1 7">Belongs to the beta-class carbonic anhydrase family.</text>
</comment>
<feature type="binding site" evidence="6">
    <location>
        <position position="117"/>
    </location>
    <ligand>
        <name>Zn(2+)</name>
        <dbReference type="ChEBI" id="CHEBI:29105"/>
    </ligand>
</feature>
<dbReference type="SUPFAM" id="SSF53056">
    <property type="entry name" value="beta-carbonic anhydrase, cab"/>
    <property type="match status" value="1"/>
</dbReference>
<evidence type="ECO:0000256" key="1">
    <source>
        <dbReference type="ARBA" id="ARBA00006217"/>
    </source>
</evidence>
<keyword evidence="3 6" id="KW-0862">Zinc</keyword>
<name>A0A158SXC6_HAEIF</name>
<keyword evidence="4 7" id="KW-0456">Lyase</keyword>
<dbReference type="NCBIfam" id="NF007756">
    <property type="entry name" value="PRK10437.1"/>
    <property type="match status" value="1"/>
</dbReference>
<proteinExistence type="inferred from homology"/>
<dbReference type="InterPro" id="IPR015892">
    <property type="entry name" value="Carbonic_anhydrase_CS"/>
</dbReference>
<dbReference type="InterPro" id="IPR001765">
    <property type="entry name" value="Carbonic_anhydrase"/>
</dbReference>
<protein>
    <recommendedName>
        <fullName evidence="7">Carbonic anhydrase</fullName>
        <ecNumber evidence="7">4.2.1.1</ecNumber>
    </recommendedName>
    <alternativeName>
        <fullName evidence="7">Carbonate dehydratase</fullName>
    </alternativeName>
</protein>
<dbReference type="PROSITE" id="PS00704">
    <property type="entry name" value="PROK_CO2_ANHYDRASE_1"/>
    <property type="match status" value="1"/>
</dbReference>
<evidence type="ECO:0000256" key="5">
    <source>
        <dbReference type="ARBA" id="ARBA00048348"/>
    </source>
</evidence>
<evidence type="ECO:0000256" key="3">
    <source>
        <dbReference type="ARBA" id="ARBA00022833"/>
    </source>
</evidence>
<feature type="binding site" evidence="6">
    <location>
        <position position="120"/>
    </location>
    <ligand>
        <name>Zn(2+)</name>
        <dbReference type="ChEBI" id="CHEBI:29105"/>
    </ligand>
</feature>
<evidence type="ECO:0000256" key="2">
    <source>
        <dbReference type="ARBA" id="ARBA00022723"/>
    </source>
</evidence>
<dbReference type="EC" id="4.2.1.1" evidence="7"/>
<dbReference type="GO" id="GO:0004089">
    <property type="term" value="F:carbonate dehydratase activity"/>
    <property type="evidence" value="ECO:0007669"/>
    <property type="project" value="UniProtKB-UniRule"/>
</dbReference>
<organism evidence="8 9">
    <name type="scientific">Haemophilus influenzae</name>
    <dbReference type="NCBI Taxonomy" id="727"/>
    <lineage>
        <taxon>Bacteria</taxon>
        <taxon>Pseudomonadati</taxon>
        <taxon>Pseudomonadota</taxon>
        <taxon>Gammaproteobacteria</taxon>
        <taxon>Pasteurellales</taxon>
        <taxon>Pasteurellaceae</taxon>
        <taxon>Haemophilus</taxon>
    </lineage>
</organism>
<dbReference type="PROSITE" id="PS00705">
    <property type="entry name" value="PROK_CO2_ANHYDRASE_2"/>
    <property type="match status" value="1"/>
</dbReference>
<dbReference type="PANTHER" id="PTHR11002">
    <property type="entry name" value="CARBONIC ANHYDRASE"/>
    <property type="match status" value="1"/>
</dbReference>
<comment type="cofactor">
    <cofactor evidence="6">
        <name>Zn(2+)</name>
        <dbReference type="ChEBI" id="CHEBI:29105"/>
    </cofactor>
    <text evidence="6">Binds 1 zinc ion per subunit.</text>
</comment>
<evidence type="ECO:0000256" key="4">
    <source>
        <dbReference type="ARBA" id="ARBA00023239"/>
    </source>
</evidence>
<dbReference type="CDD" id="cd00883">
    <property type="entry name" value="beta_CA_cladeA"/>
    <property type="match status" value="1"/>
</dbReference>
<accession>A0A158SXC6</accession>
<dbReference type="InterPro" id="IPR036874">
    <property type="entry name" value="Carbonic_anhydrase_sf"/>
</dbReference>
<dbReference type="GO" id="GO:0008270">
    <property type="term" value="F:zinc ion binding"/>
    <property type="evidence" value="ECO:0007669"/>
    <property type="project" value="UniProtKB-UniRule"/>
</dbReference>